<keyword evidence="3" id="KW-1185">Reference proteome</keyword>
<keyword evidence="1" id="KW-0812">Transmembrane</keyword>
<dbReference type="KEGG" id="phm:PSMK_10430"/>
<dbReference type="Proteomes" id="UP000007881">
    <property type="component" value="Chromosome"/>
</dbReference>
<dbReference type="OrthoDB" id="269673at2"/>
<keyword evidence="1" id="KW-1133">Transmembrane helix</keyword>
<organism evidence="2 3">
    <name type="scientific">Phycisphaera mikurensis (strain NBRC 102666 / KCTC 22515 / FYK2301M01)</name>
    <dbReference type="NCBI Taxonomy" id="1142394"/>
    <lineage>
        <taxon>Bacteria</taxon>
        <taxon>Pseudomonadati</taxon>
        <taxon>Planctomycetota</taxon>
        <taxon>Phycisphaerae</taxon>
        <taxon>Phycisphaerales</taxon>
        <taxon>Phycisphaeraceae</taxon>
        <taxon>Phycisphaera</taxon>
    </lineage>
</organism>
<feature type="transmembrane region" description="Helical" evidence="1">
    <location>
        <begin position="132"/>
        <end position="155"/>
    </location>
</feature>
<evidence type="ECO:0000313" key="3">
    <source>
        <dbReference type="Proteomes" id="UP000007881"/>
    </source>
</evidence>
<name>I0ID64_PHYMF</name>
<gene>
    <name evidence="2" type="ordered locus">PSMK_10430</name>
</gene>
<evidence type="ECO:0000256" key="1">
    <source>
        <dbReference type="SAM" id="Phobius"/>
    </source>
</evidence>
<feature type="transmembrane region" description="Helical" evidence="1">
    <location>
        <begin position="282"/>
        <end position="304"/>
    </location>
</feature>
<dbReference type="RefSeq" id="WP_014436421.1">
    <property type="nucleotide sequence ID" value="NC_017080.1"/>
</dbReference>
<evidence type="ECO:0000313" key="2">
    <source>
        <dbReference type="EMBL" id="BAM03202.1"/>
    </source>
</evidence>
<protein>
    <submittedName>
        <fullName evidence="2">Hypothetical membrane protein</fullName>
    </submittedName>
</protein>
<dbReference type="AlphaFoldDB" id="I0ID64"/>
<accession>I0ID64</accession>
<feature type="transmembrane region" description="Helical" evidence="1">
    <location>
        <begin position="257"/>
        <end position="276"/>
    </location>
</feature>
<feature type="transmembrane region" description="Helical" evidence="1">
    <location>
        <begin position="194"/>
        <end position="213"/>
    </location>
</feature>
<keyword evidence="1" id="KW-0472">Membrane</keyword>
<sequence>MPAANTFSCPSCEKTYRLKEGMAGKKVGCKCGERFRIPEAAAEDEEGGPLELSDGTPAWLADAAPAAAAAECSRCNAPLKPSAVLCLNCGTDQRTGAAAVAPPAGSGSMDDDGDDDAPAATHRRMTLTLWGINAQILSLLAKGLTLILGIVAVFASNTPAIEWAAVAVALAGAGLGGLGAVLCLFSPSPLWGRVVLAASLACYAAGFCVEVWAELGGAHWLAAAAATLLGVVGLLLFLGFLLSLAEHLDFPEVTDNANKVFGTTIGALAAAGFAWVLPFGTFLVMIGVLAMIVYAIWMYATLLIDLSRSVAYRRDRG</sequence>
<dbReference type="EMBL" id="AP012338">
    <property type="protein sequence ID" value="BAM03202.1"/>
    <property type="molecule type" value="Genomic_DNA"/>
</dbReference>
<proteinExistence type="predicted"/>
<feature type="transmembrane region" description="Helical" evidence="1">
    <location>
        <begin position="219"/>
        <end position="245"/>
    </location>
</feature>
<dbReference type="HOGENOM" id="CLU_876774_0_0_0"/>
<feature type="transmembrane region" description="Helical" evidence="1">
    <location>
        <begin position="161"/>
        <end position="185"/>
    </location>
</feature>
<reference evidence="2 3" key="1">
    <citation type="submission" date="2012-02" db="EMBL/GenBank/DDBJ databases">
        <title>Complete genome sequence of Phycisphaera mikurensis NBRC 102666.</title>
        <authorList>
            <person name="Ankai A."/>
            <person name="Hosoyama A."/>
            <person name="Terui Y."/>
            <person name="Sekine M."/>
            <person name="Fukai R."/>
            <person name="Kato Y."/>
            <person name="Nakamura S."/>
            <person name="Yamada-Narita S."/>
            <person name="Kawakoshi A."/>
            <person name="Fukunaga Y."/>
            <person name="Yamazaki S."/>
            <person name="Fujita N."/>
        </authorList>
    </citation>
    <scope>NUCLEOTIDE SEQUENCE [LARGE SCALE GENOMIC DNA]</scope>
    <source>
        <strain evidence="3">NBRC 102666 / KCTC 22515 / FYK2301M01</strain>
    </source>
</reference>